<dbReference type="SMART" id="SM00448">
    <property type="entry name" value="REC"/>
    <property type="match status" value="1"/>
</dbReference>
<dbReference type="InterPro" id="IPR001789">
    <property type="entry name" value="Sig_transdc_resp-reg_receiver"/>
</dbReference>
<dbReference type="SMART" id="SM00421">
    <property type="entry name" value="HTH_LUXR"/>
    <property type="match status" value="1"/>
</dbReference>
<evidence type="ECO:0000256" key="3">
    <source>
        <dbReference type="PROSITE-ProRule" id="PRU00169"/>
    </source>
</evidence>
<dbReference type="InterPro" id="IPR036388">
    <property type="entry name" value="WH-like_DNA-bd_sf"/>
</dbReference>
<dbReference type="PROSITE" id="PS50043">
    <property type="entry name" value="HTH_LUXR_2"/>
    <property type="match status" value="1"/>
</dbReference>
<gene>
    <name evidence="6" type="ORF">CKA38_14375</name>
</gene>
<feature type="modified residue" description="4-aspartylphosphate" evidence="3">
    <location>
        <position position="61"/>
    </location>
</feature>
<evidence type="ECO:0000313" key="6">
    <source>
        <dbReference type="EMBL" id="AWI10280.1"/>
    </source>
</evidence>
<dbReference type="InterPro" id="IPR000792">
    <property type="entry name" value="Tscrpt_reg_LuxR_C"/>
</dbReference>
<dbReference type="CDD" id="cd06170">
    <property type="entry name" value="LuxR_C_like"/>
    <property type="match status" value="1"/>
</dbReference>
<keyword evidence="2 6" id="KW-0238">DNA-binding</keyword>
<dbReference type="InterPro" id="IPR011006">
    <property type="entry name" value="CheY-like_superfamily"/>
</dbReference>
<dbReference type="KEGG" id="elut:CKA38_14375"/>
<name>A0A2U8E642_9BACT</name>
<dbReference type="SUPFAM" id="SSF52172">
    <property type="entry name" value="CheY-like"/>
    <property type="match status" value="1"/>
</dbReference>
<dbReference type="PRINTS" id="PR00038">
    <property type="entry name" value="HTHLUXR"/>
</dbReference>
<organism evidence="6 7">
    <name type="scientific">Ereboglobus luteus</name>
    <dbReference type="NCBI Taxonomy" id="1796921"/>
    <lineage>
        <taxon>Bacteria</taxon>
        <taxon>Pseudomonadati</taxon>
        <taxon>Verrucomicrobiota</taxon>
        <taxon>Opitutia</taxon>
        <taxon>Opitutales</taxon>
        <taxon>Opitutaceae</taxon>
        <taxon>Ereboglobus</taxon>
    </lineage>
</organism>
<evidence type="ECO:0000259" key="4">
    <source>
        <dbReference type="PROSITE" id="PS50043"/>
    </source>
</evidence>
<dbReference type="Gene3D" id="3.40.50.2300">
    <property type="match status" value="1"/>
</dbReference>
<accession>A0A2U8E642</accession>
<evidence type="ECO:0000256" key="1">
    <source>
        <dbReference type="ARBA" id="ARBA00022553"/>
    </source>
</evidence>
<evidence type="ECO:0000313" key="7">
    <source>
        <dbReference type="Proteomes" id="UP000244896"/>
    </source>
</evidence>
<dbReference type="Pfam" id="PF00196">
    <property type="entry name" value="GerE"/>
    <property type="match status" value="1"/>
</dbReference>
<dbReference type="InterPro" id="IPR016032">
    <property type="entry name" value="Sig_transdc_resp-reg_C-effctor"/>
</dbReference>
<feature type="domain" description="Response regulatory" evidence="5">
    <location>
        <begin position="10"/>
        <end position="126"/>
    </location>
</feature>
<reference evidence="6 7" key="1">
    <citation type="journal article" date="2018" name="Syst. Appl. Microbiol.">
        <title>Ereboglobus luteus gen. nov. sp. nov. from cockroach guts, and new insights into the oxygen relationship of the genera Opitutus and Didymococcus (Verrucomicrobia: Opitutaceae).</title>
        <authorList>
            <person name="Tegtmeier D."/>
            <person name="Belitz A."/>
            <person name="Radek R."/>
            <person name="Heimerl T."/>
            <person name="Brune A."/>
        </authorList>
    </citation>
    <scope>NUCLEOTIDE SEQUENCE [LARGE SCALE GENOMIC DNA]</scope>
    <source>
        <strain evidence="6 7">Ho45</strain>
    </source>
</reference>
<dbReference type="Pfam" id="PF00072">
    <property type="entry name" value="Response_reg"/>
    <property type="match status" value="1"/>
</dbReference>
<dbReference type="AlphaFoldDB" id="A0A2U8E642"/>
<dbReference type="InterPro" id="IPR058245">
    <property type="entry name" value="NreC/VraR/RcsB-like_REC"/>
</dbReference>
<feature type="domain" description="HTH luxR-type" evidence="4">
    <location>
        <begin position="148"/>
        <end position="213"/>
    </location>
</feature>
<sequence>MCALDTNTLGLLIVEDQTMVRELLAIACRQVAPKADVRQVGSAKGVLDECAERTPDLILLDLVLPDGDGLALLPEIFARAPGVKVIALSSHIDEVTLHRALGSRVHGILDKNEQPIKVLGEAINTVMAGGQYMSSAVQRLRASLRADPNAFDKILSDREQEALRLIGEGMSNDEVAEKLKISASTAKNHRLNIMAKLGIHSTPQLIRYAIEKGFTRVPEGGVGKS</sequence>
<dbReference type="GO" id="GO:0006355">
    <property type="term" value="P:regulation of DNA-templated transcription"/>
    <property type="evidence" value="ECO:0007669"/>
    <property type="project" value="InterPro"/>
</dbReference>
<dbReference type="GO" id="GO:0003677">
    <property type="term" value="F:DNA binding"/>
    <property type="evidence" value="ECO:0007669"/>
    <property type="project" value="UniProtKB-KW"/>
</dbReference>
<dbReference type="GO" id="GO:0000160">
    <property type="term" value="P:phosphorelay signal transduction system"/>
    <property type="evidence" value="ECO:0007669"/>
    <property type="project" value="InterPro"/>
</dbReference>
<dbReference type="EMBL" id="CP023004">
    <property type="protein sequence ID" value="AWI10280.1"/>
    <property type="molecule type" value="Genomic_DNA"/>
</dbReference>
<protein>
    <submittedName>
        <fullName evidence="6">DNA-binding response regulator</fullName>
    </submittedName>
</protein>
<keyword evidence="1 3" id="KW-0597">Phosphoprotein</keyword>
<evidence type="ECO:0000256" key="2">
    <source>
        <dbReference type="ARBA" id="ARBA00023125"/>
    </source>
</evidence>
<dbReference type="Gene3D" id="1.10.10.10">
    <property type="entry name" value="Winged helix-like DNA-binding domain superfamily/Winged helix DNA-binding domain"/>
    <property type="match status" value="1"/>
</dbReference>
<dbReference type="CDD" id="cd17535">
    <property type="entry name" value="REC_NarL-like"/>
    <property type="match status" value="1"/>
</dbReference>
<dbReference type="PANTHER" id="PTHR43214">
    <property type="entry name" value="TWO-COMPONENT RESPONSE REGULATOR"/>
    <property type="match status" value="1"/>
</dbReference>
<dbReference type="SUPFAM" id="SSF46894">
    <property type="entry name" value="C-terminal effector domain of the bipartite response regulators"/>
    <property type="match status" value="1"/>
</dbReference>
<dbReference type="Proteomes" id="UP000244896">
    <property type="component" value="Chromosome"/>
</dbReference>
<evidence type="ECO:0000259" key="5">
    <source>
        <dbReference type="PROSITE" id="PS50110"/>
    </source>
</evidence>
<dbReference type="OrthoDB" id="189116at2"/>
<dbReference type="PROSITE" id="PS50110">
    <property type="entry name" value="RESPONSE_REGULATORY"/>
    <property type="match status" value="1"/>
</dbReference>
<dbReference type="InterPro" id="IPR039420">
    <property type="entry name" value="WalR-like"/>
</dbReference>
<proteinExistence type="predicted"/>
<keyword evidence="7" id="KW-1185">Reference proteome</keyword>